<name>A0A7W2R157_9PSED</name>
<organism evidence="1 2">
    <name type="scientific">Pseudomonas juntendi</name>
    <dbReference type="NCBI Taxonomy" id="2666183"/>
    <lineage>
        <taxon>Bacteria</taxon>
        <taxon>Pseudomonadati</taxon>
        <taxon>Pseudomonadota</taxon>
        <taxon>Gammaproteobacteria</taxon>
        <taxon>Pseudomonadales</taxon>
        <taxon>Pseudomonadaceae</taxon>
        <taxon>Pseudomonas</taxon>
    </lineage>
</organism>
<dbReference type="Proteomes" id="UP000577346">
    <property type="component" value="Unassembled WGS sequence"/>
</dbReference>
<sequence length="60" mass="7202">MWDFWKKRREAEQERKVERVLEAHETVLALCRELDKPVTLADELAAVKASFERGRDEFLR</sequence>
<evidence type="ECO:0000313" key="1">
    <source>
        <dbReference type="EMBL" id="MBA6150344.1"/>
    </source>
</evidence>
<dbReference type="EMBL" id="JACGDA010000065">
    <property type="protein sequence ID" value="MBA6150344.1"/>
    <property type="molecule type" value="Genomic_DNA"/>
</dbReference>
<protein>
    <submittedName>
        <fullName evidence="1">Uncharacterized protein</fullName>
    </submittedName>
</protein>
<dbReference type="AlphaFoldDB" id="A0A7W2R157"/>
<evidence type="ECO:0000313" key="2">
    <source>
        <dbReference type="Proteomes" id="UP000577346"/>
    </source>
</evidence>
<reference evidence="1 2" key="1">
    <citation type="submission" date="2020-07" db="EMBL/GenBank/DDBJ databases">
        <title>Diversity of carbapenemase encoding genes among Pseudomonas putida group clinical isolates in a tertiary Brazilian hospital.</title>
        <authorList>
            <person name="Alberto-Lei F."/>
            <person name="Nodari C.S."/>
            <person name="Streling A.P."/>
            <person name="Paulino J.T."/>
            <person name="Bessa-Neto F.O."/>
            <person name="Cayo R."/>
            <person name="Gales A.C."/>
        </authorList>
    </citation>
    <scope>NUCLEOTIDE SEQUENCE [LARGE SCALE GENOMIC DNA]</scope>
    <source>
        <strain evidence="1 2">11213</strain>
    </source>
</reference>
<dbReference type="RefSeq" id="WP_182337227.1">
    <property type="nucleotide sequence ID" value="NZ_JACGDA010000065.1"/>
</dbReference>
<proteinExistence type="predicted"/>
<gene>
    <name evidence="1" type="ORF">H4C15_23020</name>
</gene>
<accession>A0A7W2R157</accession>
<comment type="caution">
    <text evidence="1">The sequence shown here is derived from an EMBL/GenBank/DDBJ whole genome shotgun (WGS) entry which is preliminary data.</text>
</comment>